<reference evidence="2 3" key="1">
    <citation type="journal article" date="2016" name="Mol. Biol. Evol.">
        <title>Comparative Genomics of Early-Diverging Mushroom-Forming Fungi Provides Insights into the Origins of Lignocellulose Decay Capabilities.</title>
        <authorList>
            <person name="Nagy L.G."/>
            <person name="Riley R."/>
            <person name="Tritt A."/>
            <person name="Adam C."/>
            <person name="Daum C."/>
            <person name="Floudas D."/>
            <person name="Sun H."/>
            <person name="Yadav J.S."/>
            <person name="Pangilinan J."/>
            <person name="Larsson K.H."/>
            <person name="Matsuura K."/>
            <person name="Barry K."/>
            <person name="Labutti K."/>
            <person name="Kuo R."/>
            <person name="Ohm R.A."/>
            <person name="Bhattacharya S.S."/>
            <person name="Shirouzu T."/>
            <person name="Yoshinaga Y."/>
            <person name="Martin F.M."/>
            <person name="Grigoriev I.V."/>
            <person name="Hibbett D.S."/>
        </authorList>
    </citation>
    <scope>NUCLEOTIDE SEQUENCE [LARGE SCALE GENOMIC DNA]</scope>
    <source>
        <strain evidence="2 3">CBS 109695</strain>
    </source>
</reference>
<dbReference type="OrthoDB" id="10490312at2759"/>
<feature type="region of interest" description="Disordered" evidence="1">
    <location>
        <begin position="28"/>
        <end position="114"/>
    </location>
</feature>
<accession>A0A166EBN8</accession>
<feature type="compositionally biased region" description="Polar residues" evidence="1">
    <location>
        <begin position="90"/>
        <end position="100"/>
    </location>
</feature>
<evidence type="ECO:0000313" key="2">
    <source>
        <dbReference type="EMBL" id="KZP15598.1"/>
    </source>
</evidence>
<name>A0A166EBN8_9AGAM</name>
<dbReference type="EMBL" id="KV417602">
    <property type="protein sequence ID" value="KZP15598.1"/>
    <property type="molecule type" value="Genomic_DNA"/>
</dbReference>
<feature type="compositionally biased region" description="Low complexity" evidence="1">
    <location>
        <begin position="57"/>
        <end position="79"/>
    </location>
</feature>
<sequence>MGATSNRKAQQRLASKLYHLKNKALVAEKAKEARETRKLVYNYNKSRQESALDDALPDSSPSSGHSRPSLPRATLTPSPRATPSPPAERQLTSSPPSHQPATKHRPKNTPVDRCHDEAGYKVIRDFREGIQDWTRDLGPVDGWGKKFREGYDMACTDDTIGRGPQDTIDVYLETVEEHTEVGRKMLAHLMRSSIVWPPETHEVWGDFLLVNDLLGVLHRGIAVLEVRLDICAPGAAQQSGSLSTTRNHGGFGGMM</sequence>
<gene>
    <name evidence="2" type="ORF">FIBSPDRAFT_895606</name>
</gene>
<feature type="compositionally biased region" description="Basic and acidic residues" evidence="1">
    <location>
        <begin position="28"/>
        <end position="38"/>
    </location>
</feature>
<dbReference type="Proteomes" id="UP000076532">
    <property type="component" value="Unassembled WGS sequence"/>
</dbReference>
<evidence type="ECO:0000313" key="3">
    <source>
        <dbReference type="Proteomes" id="UP000076532"/>
    </source>
</evidence>
<protein>
    <submittedName>
        <fullName evidence="2">Uncharacterized protein</fullName>
    </submittedName>
</protein>
<evidence type="ECO:0000256" key="1">
    <source>
        <dbReference type="SAM" id="MobiDB-lite"/>
    </source>
</evidence>
<proteinExistence type="predicted"/>
<keyword evidence="3" id="KW-1185">Reference proteome</keyword>
<dbReference type="AlphaFoldDB" id="A0A166EBN8"/>
<organism evidence="2 3">
    <name type="scientific">Athelia psychrophila</name>
    <dbReference type="NCBI Taxonomy" id="1759441"/>
    <lineage>
        <taxon>Eukaryota</taxon>
        <taxon>Fungi</taxon>
        <taxon>Dikarya</taxon>
        <taxon>Basidiomycota</taxon>
        <taxon>Agaricomycotina</taxon>
        <taxon>Agaricomycetes</taxon>
        <taxon>Agaricomycetidae</taxon>
        <taxon>Atheliales</taxon>
        <taxon>Atheliaceae</taxon>
        <taxon>Athelia</taxon>
    </lineage>
</organism>